<sequence length="110" mass="12129">MSTAVWRPTPDEAYPVIAIRDYSLDGQHVDIVTYLPGWTSPDVMLSVPMRDIHPRPRSIVRALTADFTDHSAPDRCRCAERAEGPLTPLSPRARTSAAGDAAEVTNFPQK</sequence>
<name>F9VZ46_9ACTN</name>
<protein>
    <recommendedName>
        <fullName evidence="2">DUF7323 domain-containing protein</fullName>
    </recommendedName>
</protein>
<feature type="domain" description="DUF7323" evidence="2">
    <location>
        <begin position="1"/>
        <end position="55"/>
    </location>
</feature>
<dbReference type="EMBL" id="BACI01000093">
    <property type="protein sequence ID" value="GAA13885.1"/>
    <property type="molecule type" value="Genomic_DNA"/>
</dbReference>
<gene>
    <name evidence="3" type="ORF">GOALK_093_00730</name>
</gene>
<dbReference type="AlphaFoldDB" id="F9VZ46"/>
<organism evidence="3 4">
    <name type="scientific">Gordonia alkanivorans NBRC 16433</name>
    <dbReference type="NCBI Taxonomy" id="1027371"/>
    <lineage>
        <taxon>Bacteria</taxon>
        <taxon>Bacillati</taxon>
        <taxon>Actinomycetota</taxon>
        <taxon>Actinomycetes</taxon>
        <taxon>Mycobacteriales</taxon>
        <taxon>Gordoniaceae</taxon>
        <taxon>Gordonia</taxon>
    </lineage>
</organism>
<evidence type="ECO:0000259" key="2">
    <source>
        <dbReference type="Pfam" id="PF24009"/>
    </source>
</evidence>
<dbReference type="Pfam" id="PF24010">
    <property type="entry name" value="DUF7324"/>
    <property type="match status" value="1"/>
</dbReference>
<dbReference type="Pfam" id="PF24009">
    <property type="entry name" value="DUF7323"/>
    <property type="match status" value="1"/>
</dbReference>
<dbReference type="Proteomes" id="UP000003558">
    <property type="component" value="Unassembled WGS sequence"/>
</dbReference>
<evidence type="ECO:0000313" key="3">
    <source>
        <dbReference type="EMBL" id="GAA13885.1"/>
    </source>
</evidence>
<reference evidence="3 4" key="1">
    <citation type="submission" date="2011-05" db="EMBL/GenBank/DDBJ databases">
        <title>Whole genome shotgun sequence of Gordonia alkanivorans NBRC 16433.</title>
        <authorList>
            <person name="Hosoyama A."/>
            <person name="Nakamura S."/>
            <person name="Takarada H."/>
            <person name="Tsuchikane K."/>
            <person name="Yamazaki S."/>
            <person name="Fujita N."/>
        </authorList>
    </citation>
    <scope>NUCLEOTIDE SEQUENCE [LARGE SCALE GENOMIC DNA]</scope>
    <source>
        <strain evidence="3 4">NBRC 16433</strain>
    </source>
</reference>
<evidence type="ECO:0000256" key="1">
    <source>
        <dbReference type="SAM" id="MobiDB-lite"/>
    </source>
</evidence>
<dbReference type="InterPro" id="IPR055747">
    <property type="entry name" value="DUF7323"/>
</dbReference>
<dbReference type="STRING" id="1027371.GOALK_093_00730"/>
<comment type="caution">
    <text evidence="3">The sequence shown here is derived from an EMBL/GenBank/DDBJ whole genome shotgun (WGS) entry which is preliminary data.</text>
</comment>
<dbReference type="InterPro" id="IPR055748">
    <property type="entry name" value="DUF7324"/>
</dbReference>
<feature type="region of interest" description="Disordered" evidence="1">
    <location>
        <begin position="81"/>
        <end position="110"/>
    </location>
</feature>
<accession>F9VZ46</accession>
<proteinExistence type="predicted"/>
<evidence type="ECO:0000313" key="4">
    <source>
        <dbReference type="Proteomes" id="UP000003558"/>
    </source>
</evidence>